<name>A0ABY3VE55_9MYCO</name>
<dbReference type="InterPro" id="IPR006311">
    <property type="entry name" value="TAT_signal"/>
</dbReference>
<dbReference type="RefSeq" id="WP_240258131.1">
    <property type="nucleotide sequence ID" value="NZ_CP092488.2"/>
</dbReference>
<proteinExistence type="predicted"/>
<evidence type="ECO:0000313" key="2">
    <source>
        <dbReference type="EMBL" id="UMB67670.1"/>
    </source>
</evidence>
<dbReference type="EMBL" id="CP092488">
    <property type="protein sequence ID" value="UMB67670.1"/>
    <property type="molecule type" value="Genomic_DNA"/>
</dbReference>
<feature type="signal peptide" evidence="1">
    <location>
        <begin position="1"/>
        <end position="26"/>
    </location>
</feature>
<dbReference type="PROSITE" id="PS51318">
    <property type="entry name" value="TAT"/>
    <property type="match status" value="1"/>
</dbReference>
<sequence length="188" mass="19230">MTTRTLRPARGFVALAGAAAAGIAWAQLSLAPPARADDPVADITADLALLFDSGSSDLTAGATDLAYGDFATGLGLTLFGTDDYLVSSGQVLTVDVVDALTGRLTDASYDLTWPDVESFTPPADLAETFSDLQALATLASQEFAESGTYFADGEVAEGLLFGFSAMDQLIGGPQILAIGLAESLVTGL</sequence>
<reference evidence="2" key="1">
    <citation type="submission" date="2022-08" db="EMBL/GenBank/DDBJ databases">
        <title>Whole genome sequencing of non-tuberculosis mycobacteria type-strains.</title>
        <authorList>
            <person name="Igarashi Y."/>
            <person name="Osugi A."/>
            <person name="Mitarai S."/>
        </authorList>
    </citation>
    <scope>NUCLEOTIDE SEQUENCE</scope>
    <source>
        <strain evidence="2">DSM 45127</strain>
    </source>
</reference>
<gene>
    <name evidence="2" type="ORF">MKK62_14250</name>
</gene>
<organism evidence="2 3">
    <name type="scientific">Mycobacterium paraterrae</name>
    <dbReference type="NCBI Taxonomy" id="577492"/>
    <lineage>
        <taxon>Bacteria</taxon>
        <taxon>Bacillati</taxon>
        <taxon>Actinomycetota</taxon>
        <taxon>Actinomycetes</taxon>
        <taxon>Mycobacteriales</taxon>
        <taxon>Mycobacteriaceae</taxon>
        <taxon>Mycobacterium</taxon>
    </lineage>
</organism>
<evidence type="ECO:0000256" key="1">
    <source>
        <dbReference type="SAM" id="SignalP"/>
    </source>
</evidence>
<keyword evidence="1" id="KW-0732">Signal</keyword>
<dbReference type="Proteomes" id="UP001055336">
    <property type="component" value="Chromosome"/>
</dbReference>
<keyword evidence="3" id="KW-1185">Reference proteome</keyword>
<protein>
    <submittedName>
        <fullName evidence="2">Uncharacterized protein</fullName>
    </submittedName>
</protein>
<accession>A0ABY3VE55</accession>
<feature type="chain" id="PRO_5047154110" evidence="1">
    <location>
        <begin position="27"/>
        <end position="188"/>
    </location>
</feature>
<evidence type="ECO:0000313" key="3">
    <source>
        <dbReference type="Proteomes" id="UP001055336"/>
    </source>
</evidence>